<organism evidence="7 8">
    <name type="scientific">Nocardioides eburneus</name>
    <dbReference type="NCBI Taxonomy" id="3231482"/>
    <lineage>
        <taxon>Bacteria</taxon>
        <taxon>Bacillati</taxon>
        <taxon>Actinomycetota</taxon>
        <taxon>Actinomycetes</taxon>
        <taxon>Propionibacteriales</taxon>
        <taxon>Nocardioidaceae</taxon>
        <taxon>Nocardioides</taxon>
    </lineage>
</organism>
<dbReference type="InterPro" id="IPR027417">
    <property type="entry name" value="P-loop_NTPase"/>
</dbReference>
<keyword evidence="3" id="KW-0547">Nucleotide-binding</keyword>
<dbReference type="RefSeq" id="WP_367990503.1">
    <property type="nucleotide sequence ID" value="NZ_JBFPJR010000001.1"/>
</dbReference>
<comment type="similarity">
    <text evidence="1">Belongs to the ABC transporter superfamily.</text>
</comment>
<dbReference type="EMBL" id="JBFPJR010000001">
    <property type="protein sequence ID" value="MEX0425989.1"/>
    <property type="molecule type" value="Genomic_DNA"/>
</dbReference>
<dbReference type="PROSITE" id="PS00211">
    <property type="entry name" value="ABC_TRANSPORTER_1"/>
    <property type="match status" value="1"/>
</dbReference>
<dbReference type="PANTHER" id="PTHR43820">
    <property type="entry name" value="HIGH-AFFINITY BRANCHED-CHAIN AMINO ACID TRANSPORT ATP-BINDING PROTEIN LIVF"/>
    <property type="match status" value="1"/>
</dbReference>
<evidence type="ECO:0000256" key="5">
    <source>
        <dbReference type="ARBA" id="ARBA00022970"/>
    </source>
</evidence>
<dbReference type="PROSITE" id="PS50893">
    <property type="entry name" value="ABC_TRANSPORTER_2"/>
    <property type="match status" value="1"/>
</dbReference>
<evidence type="ECO:0000256" key="4">
    <source>
        <dbReference type="ARBA" id="ARBA00022840"/>
    </source>
</evidence>
<proteinExistence type="inferred from homology"/>
<dbReference type="Proteomes" id="UP001556631">
    <property type="component" value="Unassembled WGS sequence"/>
</dbReference>
<evidence type="ECO:0000313" key="7">
    <source>
        <dbReference type="EMBL" id="MEX0425989.1"/>
    </source>
</evidence>
<reference evidence="7 8" key="1">
    <citation type="submission" date="2024-07" db="EMBL/GenBank/DDBJ databases">
        <authorList>
            <person name="Lee S."/>
            <person name="Kang M."/>
        </authorList>
    </citation>
    <scope>NUCLEOTIDE SEQUENCE [LARGE SCALE GENOMIC DNA]</scope>
    <source>
        <strain evidence="7 8">DS6</strain>
    </source>
</reference>
<keyword evidence="2" id="KW-0813">Transport</keyword>
<dbReference type="InterPro" id="IPR003593">
    <property type="entry name" value="AAA+_ATPase"/>
</dbReference>
<dbReference type="InterPro" id="IPR017871">
    <property type="entry name" value="ABC_transporter-like_CS"/>
</dbReference>
<keyword evidence="4 7" id="KW-0067">ATP-binding</keyword>
<dbReference type="PANTHER" id="PTHR43820:SF8">
    <property type="entry name" value="ABC TRANSPORTER SUBSTRATE-BINDING PROTEIN"/>
    <property type="match status" value="1"/>
</dbReference>
<evidence type="ECO:0000256" key="1">
    <source>
        <dbReference type="ARBA" id="ARBA00005417"/>
    </source>
</evidence>
<comment type="caution">
    <text evidence="7">The sequence shown here is derived from an EMBL/GenBank/DDBJ whole genome shotgun (WGS) entry which is preliminary data.</text>
</comment>
<accession>A0ABV3SU56</accession>
<keyword evidence="5" id="KW-0029">Amino-acid transport</keyword>
<dbReference type="InterPro" id="IPR052156">
    <property type="entry name" value="BCAA_Transport_ATP-bd_LivF"/>
</dbReference>
<evidence type="ECO:0000313" key="8">
    <source>
        <dbReference type="Proteomes" id="UP001556631"/>
    </source>
</evidence>
<feature type="domain" description="ABC transporter" evidence="6">
    <location>
        <begin position="23"/>
        <end position="256"/>
    </location>
</feature>
<dbReference type="GO" id="GO:0005524">
    <property type="term" value="F:ATP binding"/>
    <property type="evidence" value="ECO:0007669"/>
    <property type="project" value="UniProtKB-KW"/>
</dbReference>
<dbReference type="Gene3D" id="3.40.50.300">
    <property type="entry name" value="P-loop containing nucleotide triphosphate hydrolases"/>
    <property type="match status" value="1"/>
</dbReference>
<dbReference type="SMART" id="SM00382">
    <property type="entry name" value="AAA"/>
    <property type="match status" value="1"/>
</dbReference>
<dbReference type="Pfam" id="PF00005">
    <property type="entry name" value="ABC_tran"/>
    <property type="match status" value="1"/>
</dbReference>
<evidence type="ECO:0000259" key="6">
    <source>
        <dbReference type="PROSITE" id="PS50893"/>
    </source>
</evidence>
<protein>
    <submittedName>
        <fullName evidence="7">ABC transporter ATP-binding protein</fullName>
    </submittedName>
</protein>
<name>A0ABV3SU56_9ACTN</name>
<dbReference type="InterPro" id="IPR003439">
    <property type="entry name" value="ABC_transporter-like_ATP-bd"/>
</dbReference>
<gene>
    <name evidence="7" type="ORF">AB3X52_00030</name>
</gene>
<dbReference type="SUPFAM" id="SSF52540">
    <property type="entry name" value="P-loop containing nucleoside triphosphate hydrolases"/>
    <property type="match status" value="1"/>
</dbReference>
<evidence type="ECO:0000256" key="3">
    <source>
        <dbReference type="ARBA" id="ARBA00022741"/>
    </source>
</evidence>
<sequence length="265" mass="28265">MTTPKTASTPAGDTATATAPEMLRISGVVAGYGGGDVLQGVDIVVPKGSVACIVGPNGAGKSTVLKTVSGLLSPRLGEIHLDGEPVHRIGPDEILRRGISQVPQANALFPTMTVRENVLLGAYIIRRQRALVRQRFDMVADLFPIVAQRAHDSAGNLSGGQRRMVEFARSLMLDPVLLLLDEPSLGLDPKSLQTLHESVMVLQKSGKTILIVEQNVRFGMRMATDGIVMESGKVVTQRDAASIINDPELAAMYFGAHAPEPRKGE</sequence>
<evidence type="ECO:0000256" key="2">
    <source>
        <dbReference type="ARBA" id="ARBA00022448"/>
    </source>
</evidence>
<keyword evidence="8" id="KW-1185">Reference proteome</keyword>